<gene>
    <name evidence="1" type="ORF">PWYN_04450</name>
</gene>
<evidence type="ECO:0000313" key="1">
    <source>
        <dbReference type="EMBL" id="KGE18703.1"/>
    </source>
</evidence>
<dbReference type="AlphaFoldDB" id="A0A098M9H4"/>
<name>A0A098M9H4_9BACL</name>
<accession>A0A098M9H4</accession>
<organism evidence="1 2">
    <name type="scientific">Paenibacillus wynnii</name>
    <dbReference type="NCBI Taxonomy" id="268407"/>
    <lineage>
        <taxon>Bacteria</taxon>
        <taxon>Bacillati</taxon>
        <taxon>Bacillota</taxon>
        <taxon>Bacilli</taxon>
        <taxon>Bacillales</taxon>
        <taxon>Paenibacillaceae</taxon>
        <taxon>Paenibacillus</taxon>
    </lineage>
</organism>
<evidence type="ECO:0000313" key="2">
    <source>
        <dbReference type="Proteomes" id="UP000029734"/>
    </source>
</evidence>
<comment type="caution">
    <text evidence="1">The sequence shown here is derived from an EMBL/GenBank/DDBJ whole genome shotgun (WGS) entry which is preliminary data.</text>
</comment>
<protein>
    <submittedName>
        <fullName evidence="1">Uncharacterized protein</fullName>
    </submittedName>
</protein>
<reference evidence="1 2" key="2">
    <citation type="submission" date="2014-10" db="EMBL/GenBank/DDBJ databases">
        <title>Comparative genomics of the Paenibacillus odorifer group.</title>
        <authorList>
            <person name="Tsai Y.-C."/>
            <person name="Martin N."/>
            <person name="Korlach J."/>
            <person name="Wiedmann M."/>
        </authorList>
    </citation>
    <scope>NUCLEOTIDE SEQUENCE [LARGE SCALE GENOMIC DNA]</scope>
    <source>
        <strain evidence="1 2">DSM 18334</strain>
    </source>
</reference>
<sequence>MFENLFYSEQKESRLAEEYLTKKYGKSFTVKTNTVLFKQTFGVSTMKAYPNDSPDTVFNIDVYHEKVRIYHDNYVLNRSFGPF</sequence>
<dbReference type="Proteomes" id="UP000029734">
    <property type="component" value="Unassembled WGS sequence"/>
</dbReference>
<proteinExistence type="predicted"/>
<keyword evidence="2" id="KW-1185">Reference proteome</keyword>
<reference evidence="1 2" key="1">
    <citation type="submission" date="2014-08" db="EMBL/GenBank/DDBJ databases">
        <authorList>
            <person name="den Bakker H.C."/>
        </authorList>
    </citation>
    <scope>NUCLEOTIDE SEQUENCE [LARGE SCALE GENOMIC DNA]</scope>
    <source>
        <strain evidence="1 2">DSM 18334</strain>
    </source>
</reference>
<dbReference type="EMBL" id="JQCR01000002">
    <property type="protein sequence ID" value="KGE18703.1"/>
    <property type="molecule type" value="Genomic_DNA"/>
</dbReference>